<gene>
    <name evidence="2" type="ORF">CXG49_20415</name>
    <name evidence="3" type="ORF">CXG53_21930</name>
</gene>
<dbReference type="EMBL" id="PJCP01000022">
    <property type="protein sequence ID" value="PLV22077.1"/>
    <property type="molecule type" value="Genomic_DNA"/>
</dbReference>
<evidence type="ECO:0000313" key="5">
    <source>
        <dbReference type="Proteomes" id="UP000234878"/>
    </source>
</evidence>
<dbReference type="EMBL" id="PJCQ01000022">
    <property type="protein sequence ID" value="PLV17208.1"/>
    <property type="molecule type" value="Genomic_DNA"/>
</dbReference>
<dbReference type="RefSeq" id="WP_102082366.1">
    <property type="nucleotide sequence ID" value="NZ_CP162012.1"/>
</dbReference>
<feature type="transmembrane region" description="Helical" evidence="1">
    <location>
        <begin position="138"/>
        <end position="164"/>
    </location>
</feature>
<keyword evidence="1" id="KW-0812">Transmembrane</keyword>
<comment type="caution">
    <text evidence="2">The sequence shown here is derived from an EMBL/GenBank/DDBJ whole genome shotgun (WGS) entry which is preliminary data.</text>
</comment>
<evidence type="ECO:0008006" key="6">
    <source>
        <dbReference type="Google" id="ProtNLM"/>
    </source>
</evidence>
<evidence type="ECO:0000313" key="3">
    <source>
        <dbReference type="EMBL" id="PLV22077.1"/>
    </source>
</evidence>
<proteinExistence type="predicted"/>
<sequence length="311" mass="34284">MNKKDWAIFLDSASDNKRMVALHALSGVVVIGATVTFSALIALYFGMDVFQLHERAAGLVFLKSKGMLILSALAVSLALLCTRVFQIVLEARVVTHREKWFAEKIRRKGSVVGANISRASNYYGRLSSASMKAASTTLLLIISFVVMIVLLPFIYLAVVIGLLAVSSVGLYLAMQSLSLFMSNASHGLAEHGKKMAQWKLDNSIPYGDEVEKYYKSYFNRILISSIFGLTPAVFSFLFCIVMVFIQEFGLLDIGFKEVFLALILLQSYVGIMGKFFGSFVQASAFLPAIRACIEGSQVPSKVEPYDEPESF</sequence>
<organism evidence="2 5">
    <name type="scientific">Pseudomonas guariconensis</name>
    <dbReference type="NCBI Taxonomy" id="1288410"/>
    <lineage>
        <taxon>Bacteria</taxon>
        <taxon>Pseudomonadati</taxon>
        <taxon>Pseudomonadota</taxon>
        <taxon>Gammaproteobacteria</taxon>
        <taxon>Pseudomonadales</taxon>
        <taxon>Pseudomonadaceae</taxon>
        <taxon>Pseudomonas</taxon>
    </lineage>
</organism>
<feature type="transmembrane region" description="Helical" evidence="1">
    <location>
        <begin position="221"/>
        <end position="246"/>
    </location>
</feature>
<keyword evidence="1" id="KW-1133">Transmembrane helix</keyword>
<feature type="transmembrane region" description="Helical" evidence="1">
    <location>
        <begin position="258"/>
        <end position="280"/>
    </location>
</feature>
<feature type="transmembrane region" description="Helical" evidence="1">
    <location>
        <begin position="170"/>
        <end position="189"/>
    </location>
</feature>
<protein>
    <recommendedName>
        <fullName evidence="6">ABC transmembrane type-1 domain-containing protein</fullName>
    </recommendedName>
</protein>
<keyword evidence="4" id="KW-1185">Reference proteome</keyword>
<feature type="transmembrane region" description="Helical" evidence="1">
    <location>
        <begin position="67"/>
        <end position="89"/>
    </location>
</feature>
<keyword evidence="1" id="KW-0472">Membrane</keyword>
<dbReference type="AlphaFoldDB" id="A0AAX0VSE3"/>
<feature type="transmembrane region" description="Helical" evidence="1">
    <location>
        <begin position="20"/>
        <end position="47"/>
    </location>
</feature>
<evidence type="ECO:0000256" key="1">
    <source>
        <dbReference type="SAM" id="Phobius"/>
    </source>
</evidence>
<name>A0AAX0VSE3_9PSED</name>
<evidence type="ECO:0000313" key="4">
    <source>
        <dbReference type="Proteomes" id="UP000234839"/>
    </source>
</evidence>
<dbReference type="GeneID" id="93545387"/>
<dbReference type="Proteomes" id="UP000234878">
    <property type="component" value="Unassembled WGS sequence"/>
</dbReference>
<reference evidence="4 5" key="1">
    <citation type="submission" date="2017-12" db="EMBL/GenBank/DDBJ databases">
        <title>Detection of the carbapenemase gene blaVIM-5 in members of the Pseudomonas putida group isolated from polluted Nigerian wetlands.</title>
        <authorList>
            <person name="Adelowo O."/>
            <person name="Vollmers J."/>
            <person name="Maeusezahl I."/>
            <person name="Kaster A.-K."/>
            <person name="Mueller J.A."/>
        </authorList>
    </citation>
    <scope>NUCLEOTIDE SEQUENCE [LARGE SCALE GENOMIC DNA]</scope>
    <source>
        <strain evidence="3 4">MR119</strain>
        <strain evidence="2 5">MR144</strain>
    </source>
</reference>
<accession>A0AAX0VSE3</accession>
<evidence type="ECO:0000313" key="2">
    <source>
        <dbReference type="EMBL" id="PLV17208.1"/>
    </source>
</evidence>
<dbReference type="Proteomes" id="UP000234839">
    <property type="component" value="Unassembled WGS sequence"/>
</dbReference>